<dbReference type="PROSITE" id="PS50110">
    <property type="entry name" value="RESPONSE_REGULATORY"/>
    <property type="match status" value="1"/>
</dbReference>
<name>A0A557R134_9RHOO</name>
<dbReference type="InterPro" id="IPR039420">
    <property type="entry name" value="WalR-like"/>
</dbReference>
<dbReference type="InterPro" id="IPR000792">
    <property type="entry name" value="Tscrpt_reg_LuxR_C"/>
</dbReference>
<dbReference type="GO" id="GO:0003677">
    <property type="term" value="F:DNA binding"/>
    <property type="evidence" value="ECO:0007669"/>
    <property type="project" value="UniProtKB-KW"/>
</dbReference>
<keyword evidence="4" id="KW-0804">Transcription</keyword>
<dbReference type="CDD" id="cd06170">
    <property type="entry name" value="LuxR_C_like"/>
    <property type="match status" value="1"/>
</dbReference>
<dbReference type="PANTHER" id="PTHR43214:SF41">
    <property type="entry name" value="NITRATE_NITRITE RESPONSE REGULATOR PROTEIN NARP"/>
    <property type="match status" value="1"/>
</dbReference>
<dbReference type="SMART" id="SM00421">
    <property type="entry name" value="HTH_LUXR"/>
    <property type="match status" value="1"/>
</dbReference>
<dbReference type="Pfam" id="PF00196">
    <property type="entry name" value="GerE"/>
    <property type="match status" value="1"/>
</dbReference>
<feature type="domain" description="HTH luxR-type" evidence="6">
    <location>
        <begin position="151"/>
        <end position="216"/>
    </location>
</feature>
<dbReference type="Gene3D" id="3.40.50.2300">
    <property type="match status" value="1"/>
</dbReference>
<dbReference type="PANTHER" id="PTHR43214">
    <property type="entry name" value="TWO-COMPONENT RESPONSE REGULATOR"/>
    <property type="match status" value="1"/>
</dbReference>
<dbReference type="InterPro" id="IPR001789">
    <property type="entry name" value="Sig_transdc_resp-reg_receiver"/>
</dbReference>
<accession>A0A557R134</accession>
<organism evidence="8 9">
    <name type="scientific">Denitromonas halophila</name>
    <dbReference type="NCBI Taxonomy" id="1629404"/>
    <lineage>
        <taxon>Bacteria</taxon>
        <taxon>Pseudomonadati</taxon>
        <taxon>Pseudomonadota</taxon>
        <taxon>Betaproteobacteria</taxon>
        <taxon>Rhodocyclales</taxon>
        <taxon>Zoogloeaceae</taxon>
        <taxon>Denitromonas</taxon>
    </lineage>
</organism>
<dbReference type="PRINTS" id="PR00038">
    <property type="entry name" value="HTHLUXR"/>
</dbReference>
<evidence type="ECO:0000256" key="4">
    <source>
        <dbReference type="ARBA" id="ARBA00023163"/>
    </source>
</evidence>
<keyword evidence="9" id="KW-1185">Reference proteome</keyword>
<evidence type="ECO:0000256" key="1">
    <source>
        <dbReference type="ARBA" id="ARBA00022553"/>
    </source>
</evidence>
<proteinExistence type="predicted"/>
<keyword evidence="1 5" id="KW-0597">Phosphoprotein</keyword>
<dbReference type="InterPro" id="IPR011006">
    <property type="entry name" value="CheY-like_superfamily"/>
</dbReference>
<evidence type="ECO:0000313" key="8">
    <source>
        <dbReference type="EMBL" id="TVO58844.1"/>
    </source>
</evidence>
<evidence type="ECO:0000313" key="9">
    <source>
        <dbReference type="Proteomes" id="UP000319502"/>
    </source>
</evidence>
<comment type="caution">
    <text evidence="8">The sequence shown here is derived from an EMBL/GenBank/DDBJ whole genome shotgun (WGS) entry which is preliminary data.</text>
</comment>
<dbReference type="EMBL" id="VMNK01000003">
    <property type="protein sequence ID" value="TVO58844.1"/>
    <property type="molecule type" value="Genomic_DNA"/>
</dbReference>
<dbReference type="Proteomes" id="UP000319502">
    <property type="component" value="Unassembled WGS sequence"/>
</dbReference>
<feature type="modified residue" description="4-aspartylphosphate" evidence="5">
    <location>
        <position position="70"/>
    </location>
</feature>
<dbReference type="InterPro" id="IPR036388">
    <property type="entry name" value="WH-like_DNA-bd_sf"/>
</dbReference>
<dbReference type="AlphaFoldDB" id="A0A557R134"/>
<dbReference type="SUPFAM" id="SSF46894">
    <property type="entry name" value="C-terminal effector domain of the bipartite response regulators"/>
    <property type="match status" value="1"/>
</dbReference>
<feature type="domain" description="Response regulatory" evidence="7">
    <location>
        <begin position="14"/>
        <end position="135"/>
    </location>
</feature>
<dbReference type="SMART" id="SM00448">
    <property type="entry name" value="REC"/>
    <property type="match status" value="1"/>
</dbReference>
<evidence type="ECO:0000256" key="5">
    <source>
        <dbReference type="PROSITE-ProRule" id="PRU00169"/>
    </source>
</evidence>
<dbReference type="Gene3D" id="1.10.10.10">
    <property type="entry name" value="Winged helix-like DNA-binding domain superfamily/Winged helix DNA-binding domain"/>
    <property type="match status" value="1"/>
</dbReference>
<dbReference type="SUPFAM" id="SSF52172">
    <property type="entry name" value="CheY-like"/>
    <property type="match status" value="1"/>
</dbReference>
<dbReference type="Pfam" id="PF00072">
    <property type="entry name" value="Response_reg"/>
    <property type="match status" value="1"/>
</dbReference>
<dbReference type="GO" id="GO:0000160">
    <property type="term" value="P:phosphorelay signal transduction system"/>
    <property type="evidence" value="ECO:0007669"/>
    <property type="project" value="InterPro"/>
</dbReference>
<dbReference type="OrthoDB" id="9780593at2"/>
<sequence length="221" mass="23743">MKRVQIPTDSSAVRVVVADDHAIIQDAVRSLLVQAGAQLLMRFEICAIAPDGLAAIAQVKAHRPDLLFLDISMPLASGAEIIHDIRRWSPATRIVVFTGITSPGLVASTVEAGVDGLFSKGGATTAMIDKLPLILRGGRFIAPEFEAMIAAGRQAATLTDRERQILNMVVAGKTNKEMAQMLNISPKTVDKHRSSLMTKLDVHSAAQLMMRALKDGLIDPT</sequence>
<evidence type="ECO:0000259" key="6">
    <source>
        <dbReference type="PROSITE" id="PS50043"/>
    </source>
</evidence>
<dbReference type="PROSITE" id="PS50043">
    <property type="entry name" value="HTH_LUXR_2"/>
    <property type="match status" value="1"/>
</dbReference>
<keyword evidence="3" id="KW-0238">DNA-binding</keyword>
<evidence type="ECO:0000259" key="7">
    <source>
        <dbReference type="PROSITE" id="PS50110"/>
    </source>
</evidence>
<protein>
    <submittedName>
        <fullName evidence="8">Response regulator transcription factor</fullName>
    </submittedName>
</protein>
<dbReference type="CDD" id="cd17535">
    <property type="entry name" value="REC_NarL-like"/>
    <property type="match status" value="1"/>
</dbReference>
<reference evidence="8 9" key="1">
    <citation type="submission" date="2019-07" db="EMBL/GenBank/DDBJ databases">
        <title>The pathways for chlorine oxyanion respiration interact through the shared metabolite chlorate.</title>
        <authorList>
            <person name="Barnum T.P."/>
            <person name="Cheng Y."/>
            <person name="Hill K.A."/>
            <person name="Lucas L.N."/>
            <person name="Carlson H.K."/>
            <person name="Coates J.D."/>
        </authorList>
    </citation>
    <scope>NUCLEOTIDE SEQUENCE [LARGE SCALE GENOMIC DNA]</scope>
    <source>
        <strain evidence="8 9">SFB-3</strain>
    </source>
</reference>
<dbReference type="InterPro" id="IPR016032">
    <property type="entry name" value="Sig_transdc_resp-reg_C-effctor"/>
</dbReference>
<evidence type="ECO:0000256" key="3">
    <source>
        <dbReference type="ARBA" id="ARBA00023125"/>
    </source>
</evidence>
<evidence type="ECO:0000256" key="2">
    <source>
        <dbReference type="ARBA" id="ARBA00023015"/>
    </source>
</evidence>
<dbReference type="GO" id="GO:0006355">
    <property type="term" value="P:regulation of DNA-templated transcription"/>
    <property type="evidence" value="ECO:0007669"/>
    <property type="project" value="InterPro"/>
</dbReference>
<dbReference type="InterPro" id="IPR058245">
    <property type="entry name" value="NreC/VraR/RcsB-like_REC"/>
</dbReference>
<gene>
    <name evidence="8" type="ORF">FHP91_04055</name>
</gene>
<keyword evidence="2" id="KW-0805">Transcription regulation</keyword>
<dbReference type="RefSeq" id="WP_144308364.1">
    <property type="nucleotide sequence ID" value="NZ_VMNK01000003.1"/>
</dbReference>